<dbReference type="AlphaFoldDB" id="A0A6B2LAN2"/>
<sequence>MYLLVLSSMGSQGDSDPWTVQCVQQCESRFNCSSPYNSWDANVGPLDWISQWDCSAECKYQCMRQHTKLRTDSGLPVVQYHGKWPFRRVLGMQELFSSVFSITNAIPNVVYFFKYRDAVPDSYYLKPLFLTYAVTTTITWIFSAAFHARDTRLTEALDYYFADLTWTFIAIWTTIRFFDIQSKRGIFLVFLLFGSVYIRLIYYLTFIKFDYAWNTLVGVVMATWQSGLWLRWAYLHWKKCSYAKLIVITQFMSWVAGSMEILDFAPFFELLDAHAIWHGMTSVLGFYLWEWVLQDALYNNDRIEKKKII</sequence>
<keyword evidence="4" id="KW-0732">Signal</keyword>
<evidence type="ECO:0000256" key="3">
    <source>
        <dbReference type="ARBA" id="ARBA00022692"/>
    </source>
</evidence>
<proteinExistence type="inferred from homology"/>
<accession>A0A6B2LAN2</accession>
<dbReference type="InterPro" id="IPR007217">
    <property type="entry name" value="Per1-like"/>
</dbReference>
<dbReference type="PANTHER" id="PTHR13148:SF0">
    <property type="entry name" value="POST-GPI ATTACHMENT TO PROTEINS FACTOR 3"/>
    <property type="match status" value="1"/>
</dbReference>
<evidence type="ECO:0000256" key="1">
    <source>
        <dbReference type="ARBA" id="ARBA00004127"/>
    </source>
</evidence>
<dbReference type="GO" id="GO:0016788">
    <property type="term" value="F:hydrolase activity, acting on ester bonds"/>
    <property type="evidence" value="ECO:0007669"/>
    <property type="project" value="TreeGrafter"/>
</dbReference>
<dbReference type="Pfam" id="PF04080">
    <property type="entry name" value="Per1"/>
    <property type="match status" value="1"/>
</dbReference>
<feature type="transmembrane region" description="Helical" evidence="7">
    <location>
        <begin position="125"/>
        <end position="147"/>
    </location>
</feature>
<name>A0A6B2LAN2_9EUKA</name>
<feature type="transmembrane region" description="Helical" evidence="7">
    <location>
        <begin position="185"/>
        <end position="205"/>
    </location>
</feature>
<comment type="similarity">
    <text evidence="7">Belongs to the PGAP3 family.</text>
</comment>
<feature type="transmembrane region" description="Helical" evidence="7">
    <location>
        <begin position="274"/>
        <end position="293"/>
    </location>
</feature>
<keyword evidence="7" id="KW-0333">Golgi apparatus</keyword>
<dbReference type="GO" id="GO:0006506">
    <property type="term" value="P:GPI anchor biosynthetic process"/>
    <property type="evidence" value="ECO:0007669"/>
    <property type="project" value="UniProtKB-KW"/>
</dbReference>
<evidence type="ECO:0000256" key="7">
    <source>
        <dbReference type="RuleBase" id="RU365066"/>
    </source>
</evidence>
<dbReference type="PANTHER" id="PTHR13148">
    <property type="entry name" value="PER1-RELATED"/>
    <property type="match status" value="1"/>
</dbReference>
<keyword evidence="3 7" id="KW-0812">Transmembrane</keyword>
<feature type="transmembrane region" description="Helical" evidence="7">
    <location>
        <begin position="159"/>
        <end position="178"/>
    </location>
</feature>
<keyword evidence="6 7" id="KW-0472">Membrane</keyword>
<keyword evidence="2 7" id="KW-0337">GPI-anchor biosynthesis</keyword>
<evidence type="ECO:0000256" key="4">
    <source>
        <dbReference type="ARBA" id="ARBA00022729"/>
    </source>
</evidence>
<feature type="transmembrane region" description="Helical" evidence="7">
    <location>
        <begin position="211"/>
        <end position="230"/>
    </location>
</feature>
<dbReference type="GO" id="GO:0005789">
    <property type="term" value="C:endoplasmic reticulum membrane"/>
    <property type="evidence" value="ECO:0007669"/>
    <property type="project" value="TreeGrafter"/>
</dbReference>
<organism evidence="8">
    <name type="scientific">Arcella intermedia</name>
    <dbReference type="NCBI Taxonomy" id="1963864"/>
    <lineage>
        <taxon>Eukaryota</taxon>
        <taxon>Amoebozoa</taxon>
        <taxon>Tubulinea</taxon>
        <taxon>Elardia</taxon>
        <taxon>Arcellinida</taxon>
        <taxon>Sphaerothecina</taxon>
        <taxon>Arcellidae</taxon>
        <taxon>Arcella</taxon>
    </lineage>
</organism>
<evidence type="ECO:0000313" key="8">
    <source>
        <dbReference type="EMBL" id="NDV34113.1"/>
    </source>
</evidence>
<comment type="subcellular location">
    <subcellularLocation>
        <location evidence="1">Endomembrane system</location>
        <topology evidence="1">Multi-pass membrane protein</topology>
    </subcellularLocation>
    <subcellularLocation>
        <location evidence="7">Golgi apparatus membrane</location>
        <topology evidence="7">Multi-pass membrane protein</topology>
    </subcellularLocation>
</comment>
<dbReference type="GO" id="GO:0000139">
    <property type="term" value="C:Golgi membrane"/>
    <property type="evidence" value="ECO:0007669"/>
    <property type="project" value="UniProtKB-SubCell"/>
</dbReference>
<evidence type="ECO:0000256" key="2">
    <source>
        <dbReference type="ARBA" id="ARBA00022502"/>
    </source>
</evidence>
<feature type="transmembrane region" description="Helical" evidence="7">
    <location>
        <begin position="95"/>
        <end position="113"/>
    </location>
</feature>
<protein>
    <recommendedName>
        <fullName evidence="7">Post-GPI attachment to proteins factor 3</fullName>
    </recommendedName>
</protein>
<feature type="transmembrane region" description="Helical" evidence="7">
    <location>
        <begin position="242"/>
        <end position="262"/>
    </location>
</feature>
<comment type="function">
    <text evidence="7">Involved in the lipid remodeling steps of GPI-anchor maturation.</text>
</comment>
<evidence type="ECO:0000256" key="5">
    <source>
        <dbReference type="ARBA" id="ARBA00022989"/>
    </source>
</evidence>
<reference evidence="8" key="1">
    <citation type="journal article" date="2020" name="J. Eukaryot. Microbiol.">
        <title>De novo Sequencing, Assembly and Annotation of the Transcriptome for the Free-Living Testate Amoeba Arcella intermedia.</title>
        <authorList>
            <person name="Ribeiro G.M."/>
            <person name="Porfirio-Sousa A.L."/>
            <person name="Maurer-Alcala X.X."/>
            <person name="Katz L.A."/>
            <person name="Lahr D.J.G."/>
        </authorList>
    </citation>
    <scope>NUCLEOTIDE SEQUENCE</scope>
</reference>
<dbReference type="EMBL" id="GIBP01005144">
    <property type="protein sequence ID" value="NDV34113.1"/>
    <property type="molecule type" value="Transcribed_RNA"/>
</dbReference>
<evidence type="ECO:0000256" key="6">
    <source>
        <dbReference type="ARBA" id="ARBA00023136"/>
    </source>
</evidence>
<keyword evidence="5 7" id="KW-1133">Transmembrane helix</keyword>